<sequence length="528" mass="60998">MNQNRCLILYGITADSLTSALQMIEDVSKGKVIFKETCSIFENGVLMTYLCDNIDMAGICKILCSKGIKIMEYEKYDRFKDFSKNKYEDLIAISENELFKWQRDLKNEMFVLRNNEKIVLYENCRGDNIKIIFECEAWQVKFSEDGKFMVVNKGNSILLLGGESYGIFCEIPVKGELLGFGCQGRFCVIRDAEFVYFYDVTVMKELYRFEHEGSEVIWTEDMRYLKFLNFQETFSIKDCNIMQIDNICGINCEIIEKVSFKNDMTAIVTNEKIKNVIFCVQDNIISKKNYVNFENSNIFWSENGVFVEIVRKLDNKTVVSLEIFKKDGTVLIVPLDCSISDLIAGDNSFFIFDTEKKLKFYQKKISTFTLLSSVSLSNKVILSKSSAADIFAIYDYASDSVEFYEDGKVISTAAHTSCTQIKWSHSGIYCSTISSGAQLGGLVQVFDIDGKLIWKKVFNRLQDFHWRPFIQFTDKEYLECNFEKLTSEIKNLNDEIQEESENIPKKQLISEWVGFLQRKKALFLNLSN</sequence>
<protein>
    <submittedName>
        <fullName evidence="6">Uncharacterized protein</fullName>
    </submittedName>
</protein>
<evidence type="ECO:0000256" key="3">
    <source>
        <dbReference type="ARBA" id="ARBA00022884"/>
    </source>
</evidence>
<evidence type="ECO:0000313" key="7">
    <source>
        <dbReference type="Proteomes" id="UP000292362"/>
    </source>
</evidence>
<dbReference type="SUPFAM" id="SSF82171">
    <property type="entry name" value="DPP6 N-terminal domain-like"/>
    <property type="match status" value="1"/>
</dbReference>
<dbReference type="EMBL" id="PITJ01000126">
    <property type="protein sequence ID" value="TBU04514.1"/>
    <property type="molecule type" value="Genomic_DNA"/>
</dbReference>
<dbReference type="GO" id="GO:0031369">
    <property type="term" value="F:translation initiation factor binding"/>
    <property type="evidence" value="ECO:0007669"/>
    <property type="project" value="InterPro"/>
</dbReference>
<evidence type="ECO:0000256" key="4">
    <source>
        <dbReference type="ARBA" id="ARBA00022917"/>
    </source>
</evidence>
<dbReference type="AlphaFoldDB" id="A0A4Q9LA21"/>
<dbReference type="GO" id="GO:0003743">
    <property type="term" value="F:translation initiation factor activity"/>
    <property type="evidence" value="ECO:0007669"/>
    <property type="project" value="UniProtKB-KW"/>
</dbReference>
<dbReference type="GO" id="GO:0003723">
    <property type="term" value="F:RNA binding"/>
    <property type="evidence" value="ECO:0007669"/>
    <property type="project" value="UniProtKB-KW"/>
</dbReference>
<evidence type="ECO:0000256" key="5">
    <source>
        <dbReference type="SAM" id="Coils"/>
    </source>
</evidence>
<keyword evidence="4" id="KW-0648">Protein biosynthesis</keyword>
<dbReference type="InterPro" id="IPR011400">
    <property type="entry name" value="EIF3B"/>
</dbReference>
<keyword evidence="3" id="KW-0694">RNA-binding</keyword>
<evidence type="ECO:0000313" key="6">
    <source>
        <dbReference type="EMBL" id="TBU04514.1"/>
    </source>
</evidence>
<gene>
    <name evidence="6" type="ORF">CWI37_0126p0050</name>
</gene>
<evidence type="ECO:0000256" key="1">
    <source>
        <dbReference type="ARBA" id="ARBA00022490"/>
    </source>
</evidence>
<keyword evidence="1" id="KW-0963">Cytoplasm</keyword>
<keyword evidence="2" id="KW-0396">Initiation factor</keyword>
<dbReference type="PANTHER" id="PTHR14068:SF0">
    <property type="entry name" value="EUKARYOTIC TRANSLATION INITIATION FACTOR 3 SUBUNIT B"/>
    <property type="match status" value="1"/>
</dbReference>
<comment type="caution">
    <text evidence="6">The sequence shown here is derived from an EMBL/GenBank/DDBJ whole genome shotgun (WGS) entry which is preliminary data.</text>
</comment>
<reference evidence="6 7" key="1">
    <citation type="submission" date="2017-12" db="EMBL/GenBank/DDBJ databases">
        <authorList>
            <person name="Pombert J.-F."/>
            <person name="Haag K.L."/>
            <person name="Ebert D."/>
        </authorList>
    </citation>
    <scope>NUCLEOTIDE SEQUENCE [LARGE SCALE GENOMIC DNA]</scope>
    <source>
        <strain evidence="6">FI-OER-3-3</strain>
    </source>
</reference>
<feature type="coiled-coil region" evidence="5">
    <location>
        <begin position="475"/>
        <end position="502"/>
    </location>
</feature>
<dbReference type="PANTHER" id="PTHR14068">
    <property type="entry name" value="EUKARYOTIC TRANSLATION INITIATION FACTOR 3 EIF3 -RELATED"/>
    <property type="match status" value="1"/>
</dbReference>
<dbReference type="VEuPathDB" id="MicrosporidiaDB:CWI37_0126p0050"/>
<accession>A0A4Q9LA21</accession>
<evidence type="ECO:0000256" key="2">
    <source>
        <dbReference type="ARBA" id="ARBA00022540"/>
    </source>
</evidence>
<proteinExistence type="predicted"/>
<name>A0A4Q9LA21_9MICR</name>
<keyword evidence="5" id="KW-0175">Coiled coil</keyword>
<dbReference type="GO" id="GO:0005852">
    <property type="term" value="C:eukaryotic translation initiation factor 3 complex"/>
    <property type="evidence" value="ECO:0007669"/>
    <property type="project" value="InterPro"/>
</dbReference>
<organism evidence="6 7">
    <name type="scientific">Hamiltosporidium tvaerminnensis</name>
    <dbReference type="NCBI Taxonomy" id="1176355"/>
    <lineage>
        <taxon>Eukaryota</taxon>
        <taxon>Fungi</taxon>
        <taxon>Fungi incertae sedis</taxon>
        <taxon>Microsporidia</taxon>
        <taxon>Dubosqiidae</taxon>
        <taxon>Hamiltosporidium</taxon>
    </lineage>
</organism>
<dbReference type="Proteomes" id="UP000292362">
    <property type="component" value="Unassembled WGS sequence"/>
</dbReference>